<name>A0A117QLX7_9ACTN</name>
<accession>A0A117QLX7</accession>
<evidence type="ECO:0000256" key="9">
    <source>
        <dbReference type="ARBA" id="ARBA00022692"/>
    </source>
</evidence>
<sequence>MTATDERAPHSARTTEPKGARVADWADSRLGIYNFRFLIRKVFPDHWSFMFGEIALYSFIVLLLTGVWLTMFFDPSMRETVYNGSHNELHGIPMSQAYASTLRISFDVRGGLLIRQLHHWSALVMIAALCVHTLRHFLTGSFRKPREVNWLIGFTLLVLVTLEGFVGYSLPDDLLSGTGLRIAEGVTLAIPLVGTYLTMFLFGGEYPGHDVIPRFYSFHILLMPGIILALVTVHLIYVFYHKHTQFRGPGRTENNVVGQPLMPVYTAKAGGFFFLVFGVLAMLAGIAQINPVWTYGPYRGDQISQGSQPDWYMGFLEGALRAMPSWEFVIPGGYTVNMGVLLPAVILPTVLMAVVALWPFLEAWATGDREEHHLLDRPREHPTRTAFVSSIVAFYLVLFFGGANDVIAERFHLSLNQITWAVRIGVFVVPALAYVVTRRICLGLQHRDIEKVLHGRETGRIRRLPHGEFIEVHAPLDQGTAYSILAREDRPIAPAPVAQADGVKNPHARKQMLRHRVSRWLYGNQVPKPTREELLRSLEHFDPASADGHGSSNGHGSANGHSNGHGPSHGHVSSNGHAAALEQQEQQTH</sequence>
<keyword evidence="6" id="KW-1003">Cell membrane</keyword>
<evidence type="ECO:0000256" key="5">
    <source>
        <dbReference type="ARBA" id="ARBA00022448"/>
    </source>
</evidence>
<evidence type="ECO:0000256" key="10">
    <source>
        <dbReference type="ARBA" id="ARBA00022723"/>
    </source>
</evidence>
<evidence type="ECO:0000256" key="13">
    <source>
        <dbReference type="ARBA" id="ARBA00022989"/>
    </source>
</evidence>
<feature type="transmembrane region" description="Helical" evidence="19">
    <location>
        <begin position="119"/>
        <end position="138"/>
    </location>
</feature>
<keyword evidence="13 19" id="KW-1133">Transmembrane helix</keyword>
<dbReference type="GO" id="GO:0046872">
    <property type="term" value="F:metal ion binding"/>
    <property type="evidence" value="ECO:0007669"/>
    <property type="project" value="UniProtKB-KW"/>
</dbReference>
<keyword evidence="10" id="KW-0479">Metal-binding</keyword>
<feature type="compositionally biased region" description="Low complexity" evidence="18">
    <location>
        <begin position="548"/>
        <end position="577"/>
    </location>
</feature>
<dbReference type="EC" id="7.1.1.8" evidence="3"/>
<evidence type="ECO:0000256" key="7">
    <source>
        <dbReference type="ARBA" id="ARBA00022617"/>
    </source>
</evidence>
<comment type="subcellular location">
    <subcellularLocation>
        <location evidence="2">Cell membrane</location>
        <topology evidence="2">Multi-pass membrane protein</topology>
    </subcellularLocation>
</comment>
<evidence type="ECO:0000256" key="17">
    <source>
        <dbReference type="ARBA" id="ARBA00029568"/>
    </source>
</evidence>
<evidence type="ECO:0000256" key="4">
    <source>
        <dbReference type="ARBA" id="ARBA00016116"/>
    </source>
</evidence>
<keyword evidence="5" id="KW-0813">Transport</keyword>
<dbReference type="InterPro" id="IPR027387">
    <property type="entry name" value="Cytb/b6-like_sf"/>
</dbReference>
<feature type="domain" description="Cytochrome b/b6 N-terminal region profile" evidence="20">
    <location>
        <begin position="22"/>
        <end position="247"/>
    </location>
</feature>
<dbReference type="PANTHER" id="PTHR19271">
    <property type="entry name" value="CYTOCHROME B"/>
    <property type="match status" value="1"/>
</dbReference>
<dbReference type="EMBL" id="LMWS01000031">
    <property type="protein sequence ID" value="KUN35636.1"/>
    <property type="molecule type" value="Genomic_DNA"/>
</dbReference>
<reference evidence="21 22" key="1">
    <citation type="submission" date="2015-10" db="EMBL/GenBank/DDBJ databases">
        <title>Draft genome sequence of Streptomyces longwoodensis DSM 41677, type strain for the species Streptomyces longwoodensis.</title>
        <authorList>
            <person name="Ruckert C."/>
            <person name="Winkler A."/>
            <person name="Kalinowski J."/>
            <person name="Kampfer P."/>
            <person name="Glaeser S."/>
        </authorList>
    </citation>
    <scope>NUCLEOTIDE SEQUENCE [LARGE SCALE GENOMIC DNA]</scope>
    <source>
        <strain evidence="21 22">DSM 41677</strain>
    </source>
</reference>
<evidence type="ECO:0000256" key="11">
    <source>
        <dbReference type="ARBA" id="ARBA00022967"/>
    </source>
</evidence>
<protein>
    <recommendedName>
        <fullName evidence="4">Cytochrome bc1 complex cytochrome b subunit</fullName>
        <ecNumber evidence="3">7.1.1.8</ecNumber>
    </recommendedName>
    <alternativeName>
        <fullName evidence="17">Cytochrome bc1 reductase complex subunit QcrB</fullName>
    </alternativeName>
</protein>
<dbReference type="Gene3D" id="1.20.810.10">
    <property type="entry name" value="Cytochrome Bc1 Complex, Chain C"/>
    <property type="match status" value="1"/>
</dbReference>
<feature type="transmembrane region" description="Helical" evidence="19">
    <location>
        <begin position="182"/>
        <end position="203"/>
    </location>
</feature>
<feature type="transmembrane region" description="Helical" evidence="19">
    <location>
        <begin position="215"/>
        <end position="240"/>
    </location>
</feature>
<organism evidence="21 22">
    <name type="scientific">Streptomyces longwoodensis</name>
    <dbReference type="NCBI Taxonomy" id="68231"/>
    <lineage>
        <taxon>Bacteria</taxon>
        <taxon>Bacillati</taxon>
        <taxon>Actinomycetota</taxon>
        <taxon>Actinomycetes</taxon>
        <taxon>Kitasatosporales</taxon>
        <taxon>Streptomycetaceae</taxon>
        <taxon>Streptomyces</taxon>
    </lineage>
</organism>
<evidence type="ECO:0000256" key="14">
    <source>
        <dbReference type="ARBA" id="ARBA00023004"/>
    </source>
</evidence>
<keyword evidence="7" id="KW-0349">Heme</keyword>
<dbReference type="Proteomes" id="UP000053271">
    <property type="component" value="Unassembled WGS sequence"/>
</dbReference>
<evidence type="ECO:0000259" key="20">
    <source>
        <dbReference type="PROSITE" id="PS51002"/>
    </source>
</evidence>
<evidence type="ECO:0000256" key="2">
    <source>
        <dbReference type="ARBA" id="ARBA00004651"/>
    </source>
</evidence>
<feature type="transmembrane region" description="Helical" evidence="19">
    <location>
        <begin position="54"/>
        <end position="73"/>
    </location>
</feature>
<dbReference type="InterPro" id="IPR005797">
    <property type="entry name" value="Cyt_b/b6_N"/>
</dbReference>
<dbReference type="PANTHER" id="PTHR19271:SF16">
    <property type="entry name" value="CYTOCHROME B"/>
    <property type="match status" value="1"/>
</dbReference>
<keyword evidence="15 19" id="KW-0472">Membrane</keyword>
<dbReference type="GeneID" id="91427545"/>
<dbReference type="PROSITE" id="PS51002">
    <property type="entry name" value="CYTB_NTER"/>
    <property type="match status" value="1"/>
</dbReference>
<evidence type="ECO:0000256" key="6">
    <source>
        <dbReference type="ARBA" id="ARBA00022475"/>
    </source>
</evidence>
<evidence type="ECO:0000256" key="18">
    <source>
        <dbReference type="SAM" id="MobiDB-lite"/>
    </source>
</evidence>
<dbReference type="RefSeq" id="WP_067237399.1">
    <property type="nucleotide sequence ID" value="NZ_KQ948557.1"/>
</dbReference>
<evidence type="ECO:0000256" key="15">
    <source>
        <dbReference type="ARBA" id="ARBA00023136"/>
    </source>
</evidence>
<dbReference type="GO" id="GO:0022904">
    <property type="term" value="P:respiratory electron transport chain"/>
    <property type="evidence" value="ECO:0007669"/>
    <property type="project" value="InterPro"/>
</dbReference>
<evidence type="ECO:0000256" key="3">
    <source>
        <dbReference type="ARBA" id="ARBA00012951"/>
    </source>
</evidence>
<evidence type="ECO:0000313" key="21">
    <source>
        <dbReference type="EMBL" id="KUN35636.1"/>
    </source>
</evidence>
<comment type="cofactor">
    <cofactor evidence="1">
        <name>heme</name>
        <dbReference type="ChEBI" id="CHEBI:30413"/>
    </cofactor>
</comment>
<keyword evidence="12" id="KW-0249">Electron transport</keyword>
<keyword evidence="8" id="KW-0679">Respiratory chain</keyword>
<evidence type="ECO:0000256" key="19">
    <source>
        <dbReference type="SAM" id="Phobius"/>
    </source>
</evidence>
<dbReference type="FunFam" id="1.20.810.10:FF:000007">
    <property type="entry name" value="Ubiquinol-cytochrome C reductase B subunit"/>
    <property type="match status" value="1"/>
</dbReference>
<evidence type="ECO:0000313" key="22">
    <source>
        <dbReference type="Proteomes" id="UP000053271"/>
    </source>
</evidence>
<dbReference type="Pfam" id="PF13631">
    <property type="entry name" value="Cytochrom_B_N_2"/>
    <property type="match status" value="1"/>
</dbReference>
<gene>
    <name evidence="21" type="ORF">AQJ30_23310</name>
</gene>
<dbReference type="AlphaFoldDB" id="A0A117QLX7"/>
<dbReference type="GO" id="GO:0016491">
    <property type="term" value="F:oxidoreductase activity"/>
    <property type="evidence" value="ECO:0007669"/>
    <property type="project" value="InterPro"/>
</dbReference>
<evidence type="ECO:0000256" key="8">
    <source>
        <dbReference type="ARBA" id="ARBA00022660"/>
    </source>
</evidence>
<dbReference type="InterPro" id="IPR016174">
    <property type="entry name" value="Di-haem_cyt_TM"/>
</dbReference>
<dbReference type="GO" id="GO:0005886">
    <property type="term" value="C:plasma membrane"/>
    <property type="evidence" value="ECO:0007669"/>
    <property type="project" value="UniProtKB-SubCell"/>
</dbReference>
<dbReference type="GO" id="GO:0008121">
    <property type="term" value="F:quinol-cytochrome-c reductase activity"/>
    <property type="evidence" value="ECO:0007669"/>
    <property type="project" value="UniProtKB-EC"/>
</dbReference>
<keyword evidence="11" id="KW-1278">Translocase</keyword>
<feature type="region of interest" description="Disordered" evidence="18">
    <location>
        <begin position="542"/>
        <end position="589"/>
    </location>
</feature>
<comment type="caution">
    <text evidence="21">The sequence shown here is derived from an EMBL/GenBank/DDBJ whole genome shotgun (WGS) entry which is preliminary data.</text>
</comment>
<evidence type="ECO:0000256" key="1">
    <source>
        <dbReference type="ARBA" id="ARBA00001971"/>
    </source>
</evidence>
<evidence type="ECO:0000256" key="16">
    <source>
        <dbReference type="ARBA" id="ARBA00029351"/>
    </source>
</evidence>
<evidence type="ECO:0000256" key="12">
    <source>
        <dbReference type="ARBA" id="ARBA00022982"/>
    </source>
</evidence>
<feature type="transmembrane region" description="Helical" evidence="19">
    <location>
        <begin position="150"/>
        <end position="170"/>
    </location>
</feature>
<feature type="transmembrane region" description="Helical" evidence="19">
    <location>
        <begin position="382"/>
        <end position="400"/>
    </location>
</feature>
<proteinExistence type="predicted"/>
<comment type="catalytic activity">
    <reaction evidence="16">
        <text>a quinol + 2 Fe(III)-[cytochrome c](out) = a quinone + 2 Fe(II)-[cytochrome c](out) + 2 H(+)(out)</text>
        <dbReference type="Rhea" id="RHEA:11484"/>
        <dbReference type="Rhea" id="RHEA-COMP:10350"/>
        <dbReference type="Rhea" id="RHEA-COMP:14399"/>
        <dbReference type="ChEBI" id="CHEBI:15378"/>
        <dbReference type="ChEBI" id="CHEBI:24646"/>
        <dbReference type="ChEBI" id="CHEBI:29033"/>
        <dbReference type="ChEBI" id="CHEBI:29034"/>
        <dbReference type="ChEBI" id="CHEBI:132124"/>
        <dbReference type="EC" id="7.1.1.8"/>
    </reaction>
</comment>
<keyword evidence="14" id="KW-0408">Iron</keyword>
<keyword evidence="9 19" id="KW-0812">Transmembrane</keyword>
<keyword evidence="22" id="KW-1185">Reference proteome</keyword>
<dbReference type="STRING" id="68231.AQJ30_23310"/>
<feature type="transmembrane region" description="Helical" evidence="19">
    <location>
        <begin position="269"/>
        <end position="289"/>
    </location>
</feature>
<feature type="transmembrane region" description="Helical" evidence="19">
    <location>
        <begin position="420"/>
        <end position="437"/>
    </location>
</feature>
<feature type="transmembrane region" description="Helical" evidence="19">
    <location>
        <begin position="340"/>
        <end position="361"/>
    </location>
</feature>
<dbReference type="SUPFAM" id="SSF81342">
    <property type="entry name" value="Transmembrane di-heme cytochromes"/>
    <property type="match status" value="1"/>
</dbReference>